<dbReference type="GO" id="GO:0005886">
    <property type="term" value="C:plasma membrane"/>
    <property type="evidence" value="ECO:0007669"/>
    <property type="project" value="UniProtKB-SubCell"/>
</dbReference>
<dbReference type="PANTHER" id="PTHR33383">
    <property type="entry name" value="MEMBRANE PROTEIN INSERTION EFFICIENCY FACTOR-RELATED"/>
    <property type="match status" value="1"/>
</dbReference>
<evidence type="ECO:0000313" key="3">
    <source>
        <dbReference type="EMBL" id="GAK48821.1"/>
    </source>
</evidence>
<accession>A0A0S6VPA1</accession>
<evidence type="ECO:0000313" key="4">
    <source>
        <dbReference type="Proteomes" id="UP000030700"/>
    </source>
</evidence>
<dbReference type="HOGENOM" id="CLU_144811_5_2_0"/>
<gene>
    <name evidence="3" type="ORF">U14_00029</name>
</gene>
<organism evidence="3">
    <name type="scientific">Candidatus Moduliflexus flocculans</name>
    <dbReference type="NCBI Taxonomy" id="1499966"/>
    <lineage>
        <taxon>Bacteria</taxon>
        <taxon>Candidatus Moduliflexota</taxon>
        <taxon>Candidatus Moduliflexia</taxon>
        <taxon>Candidatus Moduliflexales</taxon>
        <taxon>Candidatus Moduliflexaceae</taxon>
    </lineage>
</organism>
<keyword evidence="1" id="KW-0472">Membrane</keyword>
<keyword evidence="1" id="KW-1003">Cell membrane</keyword>
<dbReference type="NCBIfam" id="TIGR00278">
    <property type="entry name" value="membrane protein insertion efficiency factor YidD"/>
    <property type="match status" value="1"/>
</dbReference>
<reference evidence="3" key="1">
    <citation type="journal article" date="2015" name="PeerJ">
        <title>First genomic representation of candidate bacterial phylum KSB3 points to enhanced environmental sensing as a trigger of wastewater bulking.</title>
        <authorList>
            <person name="Sekiguchi Y."/>
            <person name="Ohashi A."/>
            <person name="Parks D.H."/>
            <person name="Yamauchi T."/>
            <person name="Tyson G.W."/>
            <person name="Hugenholtz P."/>
        </authorList>
    </citation>
    <scope>NUCLEOTIDE SEQUENCE [LARGE SCALE GENOMIC DNA]</scope>
</reference>
<dbReference type="PANTHER" id="PTHR33383:SF1">
    <property type="entry name" value="MEMBRANE PROTEIN INSERTION EFFICIENCY FACTOR-RELATED"/>
    <property type="match status" value="1"/>
</dbReference>
<dbReference type="Pfam" id="PF01809">
    <property type="entry name" value="YidD"/>
    <property type="match status" value="1"/>
</dbReference>
<evidence type="ECO:0000256" key="1">
    <source>
        <dbReference type="HAMAP-Rule" id="MF_00386"/>
    </source>
</evidence>
<feature type="region of interest" description="Disordered" evidence="2">
    <location>
        <begin position="63"/>
        <end position="86"/>
    </location>
</feature>
<protein>
    <recommendedName>
        <fullName evidence="1">Putative membrane protein insertion efficiency factor</fullName>
    </recommendedName>
</protein>
<dbReference type="HAMAP" id="MF_00386">
    <property type="entry name" value="UPF0161_YidD"/>
    <property type="match status" value="1"/>
</dbReference>
<dbReference type="EMBL" id="DF820455">
    <property type="protein sequence ID" value="GAK48821.1"/>
    <property type="molecule type" value="Genomic_DNA"/>
</dbReference>
<dbReference type="STRING" id="1499966.U14_00029"/>
<dbReference type="Proteomes" id="UP000030700">
    <property type="component" value="Unassembled WGS sequence"/>
</dbReference>
<proteinExistence type="inferred from homology"/>
<keyword evidence="4" id="KW-1185">Reference proteome</keyword>
<comment type="subcellular location">
    <subcellularLocation>
        <location evidence="1">Cell membrane</location>
        <topology evidence="1">Peripheral membrane protein</topology>
        <orientation evidence="1">Cytoplasmic side</orientation>
    </subcellularLocation>
</comment>
<comment type="similarity">
    <text evidence="1">Belongs to the UPF0161 family.</text>
</comment>
<dbReference type="AlphaFoldDB" id="A0A0S6VPA1"/>
<sequence length="86" mass="9989">MIMRFILIVTITFYRTYISHFLPPACRFYPTCSEYGLQAITRYGALKGSWMTFCRLLRCHPLSQGGYDPVDSPAETSHARKERIHV</sequence>
<dbReference type="InterPro" id="IPR002696">
    <property type="entry name" value="Membr_insert_effic_factor_YidD"/>
</dbReference>
<evidence type="ECO:0000256" key="2">
    <source>
        <dbReference type="SAM" id="MobiDB-lite"/>
    </source>
</evidence>
<comment type="function">
    <text evidence="1">Could be involved in insertion of integral membrane proteins into the membrane.</text>
</comment>
<name>A0A0S6VPA1_9BACT</name>
<dbReference type="SMART" id="SM01234">
    <property type="entry name" value="Haemolytic"/>
    <property type="match status" value="1"/>
</dbReference>